<keyword evidence="3" id="KW-0812">Transmembrane</keyword>
<gene>
    <name evidence="6" type="ORF">C2L80_07965</name>
    <name evidence="5" type="ORF">K8V16_04210</name>
</gene>
<feature type="region of interest" description="Disordered" evidence="2">
    <location>
        <begin position="324"/>
        <end position="349"/>
    </location>
</feature>
<evidence type="ECO:0000313" key="7">
    <source>
        <dbReference type="Proteomes" id="UP000236488"/>
    </source>
</evidence>
<feature type="transmembrane region" description="Helical" evidence="3">
    <location>
        <begin position="55"/>
        <end position="77"/>
    </location>
</feature>
<dbReference type="Proteomes" id="UP000236488">
    <property type="component" value="Unassembled WGS sequence"/>
</dbReference>
<keyword evidence="3" id="KW-1133">Transmembrane helix</keyword>
<evidence type="ECO:0000256" key="3">
    <source>
        <dbReference type="SAM" id="Phobius"/>
    </source>
</evidence>
<organism evidence="6 7">
    <name type="scientific">Rubneribacter badeniensis</name>
    <dbReference type="NCBI Taxonomy" id="2070688"/>
    <lineage>
        <taxon>Bacteria</taxon>
        <taxon>Bacillati</taxon>
        <taxon>Actinomycetota</taxon>
        <taxon>Coriobacteriia</taxon>
        <taxon>Eggerthellales</taxon>
        <taxon>Eggerthellaceae</taxon>
        <taxon>Rubneribacter</taxon>
    </lineage>
</organism>
<dbReference type="FunFam" id="3.30.479.30:FF:000004">
    <property type="entry name" value="Putative membrane protease family, stomatin"/>
    <property type="match status" value="1"/>
</dbReference>
<comment type="similarity">
    <text evidence="1">Belongs to the band 7/mec-2 family.</text>
</comment>
<reference evidence="5" key="3">
    <citation type="submission" date="2021-09" db="EMBL/GenBank/DDBJ databases">
        <authorList>
            <person name="Gilroy R."/>
        </authorList>
    </citation>
    <scope>NUCLEOTIDE SEQUENCE</scope>
    <source>
        <strain evidence="5">USAMLcec12-2067</strain>
    </source>
</reference>
<dbReference type="InterPro" id="IPR001972">
    <property type="entry name" value="Stomatin_HflK_fam"/>
</dbReference>
<protein>
    <submittedName>
        <fullName evidence="5">Slipin family protein</fullName>
    </submittedName>
</protein>
<keyword evidence="3" id="KW-0472">Membrane</keyword>
<evidence type="ECO:0000313" key="5">
    <source>
        <dbReference type="EMBL" id="HJH42981.1"/>
    </source>
</evidence>
<dbReference type="GO" id="GO:0005886">
    <property type="term" value="C:plasma membrane"/>
    <property type="evidence" value="ECO:0007669"/>
    <property type="project" value="InterPro"/>
</dbReference>
<dbReference type="InterPro" id="IPR001107">
    <property type="entry name" value="Band_7"/>
</dbReference>
<dbReference type="CDD" id="cd13775">
    <property type="entry name" value="SPFH_eoslipins_u3"/>
    <property type="match status" value="1"/>
</dbReference>
<dbReference type="EMBL" id="PPEL01000043">
    <property type="protein sequence ID" value="PNV65175.1"/>
    <property type="molecule type" value="Genomic_DNA"/>
</dbReference>
<proteinExistence type="inferred from homology"/>
<dbReference type="Gene3D" id="6.10.250.2090">
    <property type="match status" value="1"/>
</dbReference>
<dbReference type="GO" id="GO:0098552">
    <property type="term" value="C:side of membrane"/>
    <property type="evidence" value="ECO:0007669"/>
    <property type="project" value="UniProtKB-ARBA"/>
</dbReference>
<evidence type="ECO:0000313" key="6">
    <source>
        <dbReference type="EMBL" id="PNV65175.1"/>
    </source>
</evidence>
<dbReference type="Pfam" id="PF01145">
    <property type="entry name" value="Band_7"/>
    <property type="match status" value="1"/>
</dbReference>
<feature type="transmembrane region" description="Helical" evidence="3">
    <location>
        <begin position="83"/>
        <end position="104"/>
    </location>
</feature>
<dbReference type="SMART" id="SM00244">
    <property type="entry name" value="PHB"/>
    <property type="match status" value="1"/>
</dbReference>
<reference evidence="5" key="2">
    <citation type="journal article" date="2021" name="PeerJ">
        <title>Extensive microbial diversity within the chicken gut microbiome revealed by metagenomics and culture.</title>
        <authorList>
            <person name="Gilroy R."/>
            <person name="Ravi A."/>
            <person name="Getino M."/>
            <person name="Pursley I."/>
            <person name="Horton D.L."/>
            <person name="Alikhan N.F."/>
            <person name="Baker D."/>
            <person name="Gharbi K."/>
            <person name="Hall N."/>
            <person name="Watson M."/>
            <person name="Adriaenssens E.M."/>
            <person name="Foster-Nyarko E."/>
            <person name="Jarju S."/>
            <person name="Secka A."/>
            <person name="Antonio M."/>
            <person name="Oren A."/>
            <person name="Chaudhuri R.R."/>
            <person name="La Ragione R."/>
            <person name="Hildebrand F."/>
            <person name="Pallen M.J."/>
        </authorList>
    </citation>
    <scope>NUCLEOTIDE SEQUENCE</scope>
    <source>
        <strain evidence="5">USAMLcec12-2067</strain>
    </source>
</reference>
<dbReference type="Proteomes" id="UP000789325">
    <property type="component" value="Unassembled WGS sequence"/>
</dbReference>
<dbReference type="PRINTS" id="PR00721">
    <property type="entry name" value="STOMATIN"/>
</dbReference>
<feature type="domain" description="Band 7" evidence="4">
    <location>
        <begin position="98"/>
        <end position="256"/>
    </location>
</feature>
<evidence type="ECO:0000256" key="2">
    <source>
        <dbReference type="SAM" id="MobiDB-lite"/>
    </source>
</evidence>
<dbReference type="Gene3D" id="3.30.479.30">
    <property type="entry name" value="Band 7 domain"/>
    <property type="match status" value="1"/>
</dbReference>
<dbReference type="InterPro" id="IPR036013">
    <property type="entry name" value="Band_7/SPFH_dom_sf"/>
</dbReference>
<dbReference type="AlphaFoldDB" id="A0A2K2U4B2"/>
<accession>A0A2K2U4B2</accession>
<evidence type="ECO:0000256" key="1">
    <source>
        <dbReference type="ARBA" id="ARBA00008164"/>
    </source>
</evidence>
<reference evidence="6 7" key="1">
    <citation type="journal article" date="2018" name="Int. J. Syst. Evol. Microbiol.">
        <title>Rubneribacter badeniensis gen. nov., sp. nov. and Enteroscipio rubneri gen. nov., sp. nov., new members of the Eggerthellaceae isolated from human faeces.</title>
        <authorList>
            <person name="Danylec N."/>
            <person name="Gobl A."/>
            <person name="Stoll D.A."/>
            <person name="Hetzer B."/>
            <person name="Kulling S.E."/>
            <person name="Huch M."/>
        </authorList>
    </citation>
    <scope>NUCLEOTIDE SEQUENCE [LARGE SCALE GENOMIC DNA]</scope>
    <source>
        <strain evidence="6 7">ResAG-85</strain>
    </source>
</reference>
<dbReference type="PANTHER" id="PTHR10264:SF19">
    <property type="entry name" value="AT06885P-RELATED"/>
    <property type="match status" value="1"/>
</dbReference>
<dbReference type="EMBL" id="DYZL01000080">
    <property type="protein sequence ID" value="HJH42981.1"/>
    <property type="molecule type" value="Genomic_DNA"/>
</dbReference>
<dbReference type="SUPFAM" id="SSF117892">
    <property type="entry name" value="Band 7/SPFH domain"/>
    <property type="match status" value="1"/>
</dbReference>
<evidence type="ECO:0000259" key="4">
    <source>
        <dbReference type="SMART" id="SM00244"/>
    </source>
</evidence>
<dbReference type="InterPro" id="IPR043202">
    <property type="entry name" value="Band-7_stomatin-like"/>
</dbReference>
<name>A0A2K2U4B2_9ACTN</name>
<keyword evidence="7" id="KW-1185">Reference proteome</keyword>
<dbReference type="RefSeq" id="WP_087195710.1">
    <property type="nucleotide sequence ID" value="NZ_PPEL01000043.1"/>
</dbReference>
<sequence length="349" mass="36918">MKRRRHEGAPASAGAAGESVFASMPAGASAGAGASWPDGGAHLETGRPRASRNGAVVFAVAVFAAAFAIVLVAAQLAAGGVGLAALAVAVVAGWLASSSVHVVLEWEKAVVLRFGKFNRVAGPGIVFTWPIIEFYTLRVDQRVSATYFGAEETLTSDLVPVNVDAVLFWMVWSAKNAAVEVEDYASAVSWVAQTAMRKAIGRATVAEVATRRDQLDEELKEVIEEKLNPWGITIIDVEIRDIVIPKELQRAMAQEAVAERKKNARMVLAEAEKDISEMLSDAAEVYGGEGDALRLRTMHLAYESVEQSGGTLVVPSAFSEGFVDQPATRRGDRTGKGGAKAGVPAAREG</sequence>
<comment type="caution">
    <text evidence="6">The sequence shown here is derived from an EMBL/GenBank/DDBJ whole genome shotgun (WGS) entry which is preliminary data.</text>
</comment>
<dbReference type="PANTHER" id="PTHR10264">
    <property type="entry name" value="BAND 7 PROTEIN-RELATED"/>
    <property type="match status" value="1"/>
</dbReference>